<name>A0A4D6MZ50_VIGUN</name>
<evidence type="ECO:0000256" key="1">
    <source>
        <dbReference type="SAM" id="MobiDB-lite"/>
    </source>
</evidence>
<gene>
    <name evidence="2" type="ORF">DEO72_LG9g1319</name>
</gene>
<accession>A0A4D6MZ50</accession>
<proteinExistence type="predicted"/>
<protein>
    <submittedName>
        <fullName evidence="2">Uncharacterized protein</fullName>
    </submittedName>
</protein>
<dbReference type="AlphaFoldDB" id="A0A4D6MZ50"/>
<sequence length="364" mass="40693">MKGVAASAQELSNSFIREVFEEYECRSNDGSNLNLMEVVDGQEVIQKLQTKLSDLKAVICDRKKQVHNPNGEDNLVEWGEANMGQRGGEDNYVEIGEEDVPQTDEDNICQSLQKNYLQLGNDLHTLDSTYPKVLPNFPELCEGSVHAKSADFGVGILDEFAQVVDVRNDEGVAASAQELSNSFIREVFEEYECRSNDGSNLNLMEVVDGQEVIQKLQTKLSDLKAVICDRKKQVHNPNGEDNLVEWGEANMGQRGGEDNYVEIGEEDVPQTDEDNICQSLQKNYLQLGNDLHTLDSTYPKVLPNFPELCEGSVHAKSADFGVGILDEFAQVVDVRNDEGDQSQQSNMYVRRGDDPRKRFKSCAK</sequence>
<reference evidence="2 3" key="1">
    <citation type="submission" date="2019-04" db="EMBL/GenBank/DDBJ databases">
        <title>An improved genome assembly and genetic linkage map for asparagus bean, Vigna unguiculata ssp. sesquipedialis.</title>
        <authorList>
            <person name="Xia Q."/>
            <person name="Zhang R."/>
            <person name="Dong Y."/>
        </authorList>
    </citation>
    <scope>NUCLEOTIDE SEQUENCE [LARGE SCALE GENOMIC DNA]</scope>
    <source>
        <tissue evidence="2">Leaf</tissue>
    </source>
</reference>
<organism evidence="2 3">
    <name type="scientific">Vigna unguiculata</name>
    <name type="common">Cowpea</name>
    <dbReference type="NCBI Taxonomy" id="3917"/>
    <lineage>
        <taxon>Eukaryota</taxon>
        <taxon>Viridiplantae</taxon>
        <taxon>Streptophyta</taxon>
        <taxon>Embryophyta</taxon>
        <taxon>Tracheophyta</taxon>
        <taxon>Spermatophyta</taxon>
        <taxon>Magnoliopsida</taxon>
        <taxon>eudicotyledons</taxon>
        <taxon>Gunneridae</taxon>
        <taxon>Pentapetalae</taxon>
        <taxon>rosids</taxon>
        <taxon>fabids</taxon>
        <taxon>Fabales</taxon>
        <taxon>Fabaceae</taxon>
        <taxon>Papilionoideae</taxon>
        <taxon>50 kb inversion clade</taxon>
        <taxon>NPAAA clade</taxon>
        <taxon>indigoferoid/millettioid clade</taxon>
        <taxon>Phaseoleae</taxon>
        <taxon>Vigna</taxon>
    </lineage>
</organism>
<dbReference type="Proteomes" id="UP000501690">
    <property type="component" value="Linkage Group LG9"/>
</dbReference>
<feature type="region of interest" description="Disordered" evidence="1">
    <location>
        <begin position="336"/>
        <end position="364"/>
    </location>
</feature>
<evidence type="ECO:0000313" key="3">
    <source>
        <dbReference type="Proteomes" id="UP000501690"/>
    </source>
</evidence>
<evidence type="ECO:0000313" key="2">
    <source>
        <dbReference type="EMBL" id="QCE06308.1"/>
    </source>
</evidence>
<dbReference type="EMBL" id="CP039353">
    <property type="protein sequence ID" value="QCE06308.1"/>
    <property type="molecule type" value="Genomic_DNA"/>
</dbReference>
<keyword evidence="3" id="KW-1185">Reference proteome</keyword>